<reference evidence="1 2" key="1">
    <citation type="journal article" date="2017" name="Gigascience">
        <title>Genome sequence of the small brown planthopper, Laodelphax striatellus.</title>
        <authorList>
            <person name="Zhu J."/>
            <person name="Jiang F."/>
            <person name="Wang X."/>
            <person name="Yang P."/>
            <person name="Bao Y."/>
            <person name="Zhao W."/>
            <person name="Wang W."/>
            <person name="Lu H."/>
            <person name="Wang Q."/>
            <person name="Cui N."/>
            <person name="Li J."/>
            <person name="Chen X."/>
            <person name="Luo L."/>
            <person name="Yu J."/>
            <person name="Kang L."/>
            <person name="Cui F."/>
        </authorList>
    </citation>
    <scope>NUCLEOTIDE SEQUENCE [LARGE SCALE GENOMIC DNA]</scope>
    <source>
        <strain evidence="1">Lst14</strain>
    </source>
</reference>
<organism evidence="1 2">
    <name type="scientific">Laodelphax striatellus</name>
    <name type="common">Small brown planthopper</name>
    <name type="synonym">Delphax striatella</name>
    <dbReference type="NCBI Taxonomy" id="195883"/>
    <lineage>
        <taxon>Eukaryota</taxon>
        <taxon>Metazoa</taxon>
        <taxon>Ecdysozoa</taxon>
        <taxon>Arthropoda</taxon>
        <taxon>Hexapoda</taxon>
        <taxon>Insecta</taxon>
        <taxon>Pterygota</taxon>
        <taxon>Neoptera</taxon>
        <taxon>Paraneoptera</taxon>
        <taxon>Hemiptera</taxon>
        <taxon>Auchenorrhyncha</taxon>
        <taxon>Fulgoroidea</taxon>
        <taxon>Delphacidae</taxon>
        <taxon>Criomorphinae</taxon>
        <taxon>Laodelphax</taxon>
    </lineage>
</organism>
<name>A0A482X8C2_LAOST</name>
<protein>
    <submittedName>
        <fullName evidence="1">Uncharacterized protein</fullName>
    </submittedName>
</protein>
<gene>
    <name evidence="1" type="ORF">LSTR_LSTR015421</name>
</gene>
<sequence>MGNDNDGGSVSSVTFKGVADTVEGAKLSWRGCGLDEATAGGQFHELRTAVVKLQDKLGQALETERVRNKKLSVGVCQAICSVFDFMSDSFGFLAGSHSYYRGQVEVLTSQWRGSPLEGSEVRETSVRLSVNVWGRLRPSWWRRWCWVSRGRWPPASMSWRWHWLLQEGAGESCKRERAACPPICEGAGCQGVWEPVAGGDQAGGSMYKKCG</sequence>
<keyword evidence="2" id="KW-1185">Reference proteome</keyword>
<dbReference type="InParanoid" id="A0A482X8C2"/>
<evidence type="ECO:0000313" key="2">
    <source>
        <dbReference type="Proteomes" id="UP000291343"/>
    </source>
</evidence>
<comment type="caution">
    <text evidence="1">The sequence shown here is derived from an EMBL/GenBank/DDBJ whole genome shotgun (WGS) entry which is preliminary data.</text>
</comment>
<accession>A0A482X8C2</accession>
<dbReference type="Proteomes" id="UP000291343">
    <property type="component" value="Unassembled WGS sequence"/>
</dbReference>
<proteinExistence type="predicted"/>
<dbReference type="AlphaFoldDB" id="A0A482X8C2"/>
<evidence type="ECO:0000313" key="1">
    <source>
        <dbReference type="EMBL" id="RZF41738.1"/>
    </source>
</evidence>
<dbReference type="EMBL" id="QKKF02016332">
    <property type="protein sequence ID" value="RZF41738.1"/>
    <property type="molecule type" value="Genomic_DNA"/>
</dbReference>